<gene>
    <name evidence="1" type="ORF">GTCCBUS3UF5_23430</name>
</gene>
<keyword evidence="2" id="KW-1185">Reference proteome</keyword>
<organism evidence="1 2">
    <name type="scientific">Geobacillus thermoleovorans CCB_US3_UF5</name>
    <dbReference type="NCBI Taxonomy" id="1111068"/>
    <lineage>
        <taxon>Bacteria</taxon>
        <taxon>Bacillati</taxon>
        <taxon>Bacillota</taxon>
        <taxon>Bacilli</taxon>
        <taxon>Bacillales</taxon>
        <taxon>Anoxybacillaceae</taxon>
        <taxon>Geobacillus</taxon>
        <taxon>Geobacillus thermoleovorans group</taxon>
    </lineage>
</organism>
<name>A0ABM5MJ18_GEOTH</name>
<evidence type="ECO:0000313" key="2">
    <source>
        <dbReference type="Proteomes" id="UP000005636"/>
    </source>
</evidence>
<accession>A0ABM5MJ18</accession>
<reference evidence="1 2" key="1">
    <citation type="submission" date="2011-11" db="EMBL/GenBank/DDBJ databases">
        <title>Complete genome sequence of thermophilic Geobacillus thermoleovorans CCB_US3_UF5.</title>
        <authorList>
            <person name="Muhd Sakaff M.K.L."/>
            <person name="Abdul Rahman A.Y."/>
            <person name="Saito J.A."/>
            <person name="Hou S."/>
            <person name="Alam M."/>
        </authorList>
    </citation>
    <scope>NUCLEOTIDE SEQUENCE [LARGE SCALE GENOMIC DNA]</scope>
    <source>
        <strain evidence="1 2">CCB_US3_UF5</strain>
    </source>
</reference>
<proteinExistence type="predicted"/>
<sequence>MALWGRFLLFFQRKKIFRLTAFSAERYNEIESIELFVISFFRSI</sequence>
<evidence type="ECO:0008006" key="3">
    <source>
        <dbReference type="Google" id="ProtNLM"/>
    </source>
</evidence>
<evidence type="ECO:0000313" key="1">
    <source>
        <dbReference type="EMBL" id="AEV19649.1"/>
    </source>
</evidence>
<dbReference type="EMBL" id="CP003125">
    <property type="protein sequence ID" value="AEV19649.1"/>
    <property type="molecule type" value="Genomic_DNA"/>
</dbReference>
<dbReference type="Proteomes" id="UP000005636">
    <property type="component" value="Chromosome"/>
</dbReference>
<protein>
    <recommendedName>
        <fullName evidence="3">Transposase</fullName>
    </recommendedName>
</protein>